<dbReference type="GO" id="GO:0005634">
    <property type="term" value="C:nucleus"/>
    <property type="evidence" value="ECO:0007669"/>
    <property type="project" value="UniProtKB-SubCell"/>
</dbReference>
<keyword evidence="9" id="KW-1185">Reference proteome</keyword>
<dbReference type="CDD" id="cd00083">
    <property type="entry name" value="bHLH_SF"/>
    <property type="match status" value="1"/>
</dbReference>
<proteinExistence type="predicted"/>
<feature type="compositionally biased region" description="Polar residues" evidence="6">
    <location>
        <begin position="41"/>
        <end position="57"/>
    </location>
</feature>
<name>A0A8X8YCI2_SALSN</name>
<feature type="compositionally biased region" description="Basic and acidic residues" evidence="6">
    <location>
        <begin position="60"/>
        <end position="77"/>
    </location>
</feature>
<dbReference type="Proteomes" id="UP000298416">
    <property type="component" value="Unassembled WGS sequence"/>
</dbReference>
<dbReference type="PANTHER" id="PTHR31945">
    <property type="entry name" value="TRANSCRIPTION FACTOR SCREAM2-RELATED"/>
    <property type="match status" value="1"/>
</dbReference>
<dbReference type="SUPFAM" id="SSF47459">
    <property type="entry name" value="HLH, helix-loop-helix DNA-binding domain"/>
    <property type="match status" value="1"/>
</dbReference>
<evidence type="ECO:0000256" key="6">
    <source>
        <dbReference type="SAM" id="MobiDB-lite"/>
    </source>
</evidence>
<dbReference type="SMART" id="SM00353">
    <property type="entry name" value="HLH"/>
    <property type="match status" value="1"/>
</dbReference>
<evidence type="ECO:0000313" key="9">
    <source>
        <dbReference type="Proteomes" id="UP000298416"/>
    </source>
</evidence>
<dbReference type="GO" id="GO:0046983">
    <property type="term" value="F:protein dimerization activity"/>
    <property type="evidence" value="ECO:0007669"/>
    <property type="project" value="InterPro"/>
</dbReference>
<evidence type="ECO:0000313" key="8">
    <source>
        <dbReference type="EMBL" id="KAG6428107.1"/>
    </source>
</evidence>
<dbReference type="GO" id="GO:0043565">
    <property type="term" value="F:sequence-specific DNA binding"/>
    <property type="evidence" value="ECO:0007669"/>
    <property type="project" value="TreeGrafter"/>
</dbReference>
<comment type="caution">
    <text evidence="8">The sequence shown here is derived from an EMBL/GenBank/DDBJ whole genome shotgun (WGS) entry which is preliminary data.</text>
</comment>
<evidence type="ECO:0000256" key="5">
    <source>
        <dbReference type="SAM" id="Coils"/>
    </source>
</evidence>
<reference evidence="8" key="1">
    <citation type="submission" date="2018-01" db="EMBL/GenBank/DDBJ databases">
        <authorList>
            <person name="Mao J.F."/>
        </authorList>
    </citation>
    <scope>NUCLEOTIDE SEQUENCE</scope>
    <source>
        <strain evidence="8">Huo1</strain>
        <tissue evidence="8">Leaf</tissue>
    </source>
</reference>
<evidence type="ECO:0000256" key="2">
    <source>
        <dbReference type="ARBA" id="ARBA00023015"/>
    </source>
</evidence>
<organism evidence="8">
    <name type="scientific">Salvia splendens</name>
    <name type="common">Scarlet sage</name>
    <dbReference type="NCBI Taxonomy" id="180675"/>
    <lineage>
        <taxon>Eukaryota</taxon>
        <taxon>Viridiplantae</taxon>
        <taxon>Streptophyta</taxon>
        <taxon>Embryophyta</taxon>
        <taxon>Tracheophyta</taxon>
        <taxon>Spermatophyta</taxon>
        <taxon>Magnoliopsida</taxon>
        <taxon>eudicotyledons</taxon>
        <taxon>Gunneridae</taxon>
        <taxon>Pentapetalae</taxon>
        <taxon>asterids</taxon>
        <taxon>lamiids</taxon>
        <taxon>Lamiales</taxon>
        <taxon>Lamiaceae</taxon>
        <taxon>Nepetoideae</taxon>
        <taxon>Mentheae</taxon>
        <taxon>Salviinae</taxon>
        <taxon>Salvia</taxon>
        <taxon>Salvia subgen. Calosphace</taxon>
        <taxon>core Calosphace</taxon>
    </lineage>
</organism>
<dbReference type="GO" id="GO:0003700">
    <property type="term" value="F:DNA-binding transcription factor activity"/>
    <property type="evidence" value="ECO:0007669"/>
    <property type="project" value="TreeGrafter"/>
</dbReference>
<reference evidence="8" key="2">
    <citation type="submission" date="2020-08" db="EMBL/GenBank/DDBJ databases">
        <title>Plant Genome Project.</title>
        <authorList>
            <person name="Zhang R.-G."/>
        </authorList>
    </citation>
    <scope>NUCLEOTIDE SEQUENCE</scope>
    <source>
        <strain evidence="8">Huo1</strain>
        <tissue evidence="8">Leaf</tissue>
    </source>
</reference>
<dbReference type="PROSITE" id="PS50888">
    <property type="entry name" value="BHLH"/>
    <property type="match status" value="1"/>
</dbReference>
<dbReference type="InterPro" id="IPR011598">
    <property type="entry name" value="bHLH_dom"/>
</dbReference>
<dbReference type="AlphaFoldDB" id="A0A8X8YCI2"/>
<gene>
    <name evidence="8" type="ORF">SASPL_112356</name>
</gene>
<dbReference type="Pfam" id="PF00010">
    <property type="entry name" value="HLH"/>
    <property type="match status" value="1"/>
</dbReference>
<evidence type="ECO:0000259" key="7">
    <source>
        <dbReference type="PROSITE" id="PS50888"/>
    </source>
</evidence>
<protein>
    <recommendedName>
        <fullName evidence="7">BHLH domain-containing protein</fullName>
    </recommendedName>
</protein>
<accession>A0A8X8YCI2</accession>
<evidence type="ECO:0000256" key="1">
    <source>
        <dbReference type="ARBA" id="ARBA00004123"/>
    </source>
</evidence>
<sequence>MSRGENAESGNCKLKEEELRDLFLEIMEGYNDSAIPPLSYFSTPEIPNNEHNIQNSRKMQKVESDKKHNERKRRDQLTENYSLLQSMVPSLLRAHKPSKVRILDNTVNYIKCLQEEAERLEGLKKFQSKQHRVERPSLSKCTDHNSVNVTISDSAVFLAIQLPSRQGSVLNILRVLQRHEAEVMEARINVSDEKVMTFTATVKLRGHRGCSIDKMRQDILSSLNLLNRS</sequence>
<dbReference type="Gene3D" id="4.10.280.10">
    <property type="entry name" value="Helix-loop-helix DNA-binding domain"/>
    <property type="match status" value="1"/>
</dbReference>
<keyword evidence="5" id="KW-0175">Coiled coil</keyword>
<dbReference type="PANTHER" id="PTHR31945:SF53">
    <property type="entry name" value="BHLH DOMAIN-CONTAINING PROTEIN"/>
    <property type="match status" value="1"/>
</dbReference>
<feature type="region of interest" description="Disordered" evidence="6">
    <location>
        <begin position="41"/>
        <end position="78"/>
    </location>
</feature>
<dbReference type="OrthoDB" id="1927122at2759"/>
<keyword evidence="3" id="KW-0804">Transcription</keyword>
<dbReference type="InterPro" id="IPR051358">
    <property type="entry name" value="TF_AMS/ICE1/BHLH6-like"/>
</dbReference>
<evidence type="ECO:0000256" key="4">
    <source>
        <dbReference type="ARBA" id="ARBA00023242"/>
    </source>
</evidence>
<keyword evidence="2" id="KW-0805">Transcription regulation</keyword>
<comment type="subcellular location">
    <subcellularLocation>
        <location evidence="1">Nucleus</location>
    </subcellularLocation>
</comment>
<dbReference type="InterPro" id="IPR036638">
    <property type="entry name" value="HLH_DNA-bd_sf"/>
</dbReference>
<keyword evidence="4" id="KW-0539">Nucleus</keyword>
<feature type="coiled-coil region" evidence="5">
    <location>
        <begin position="103"/>
        <end position="130"/>
    </location>
</feature>
<evidence type="ECO:0000256" key="3">
    <source>
        <dbReference type="ARBA" id="ARBA00023163"/>
    </source>
</evidence>
<feature type="domain" description="BHLH" evidence="7">
    <location>
        <begin position="61"/>
        <end position="113"/>
    </location>
</feature>
<dbReference type="EMBL" id="PNBA02000004">
    <property type="protein sequence ID" value="KAG6428107.1"/>
    <property type="molecule type" value="Genomic_DNA"/>
</dbReference>